<keyword evidence="5 8" id="KW-0812">Transmembrane</keyword>
<keyword evidence="4 8" id="KW-0592">Phosphate transport</keyword>
<feature type="transmembrane region" description="Helical" evidence="8">
    <location>
        <begin position="113"/>
        <end position="134"/>
    </location>
</feature>
<name>A0A158PMU2_ANISI</name>
<dbReference type="InterPro" id="IPR001204">
    <property type="entry name" value="Phos_transporter"/>
</dbReference>
<dbReference type="PANTHER" id="PTHR11101:SF80">
    <property type="entry name" value="PHOSPHATE TRANSPORTER"/>
    <property type="match status" value="1"/>
</dbReference>
<accession>A0A158PMU2</accession>
<dbReference type="GO" id="GO:0035435">
    <property type="term" value="P:phosphate ion transmembrane transport"/>
    <property type="evidence" value="ECO:0007669"/>
    <property type="project" value="TreeGrafter"/>
</dbReference>
<evidence type="ECO:0000256" key="1">
    <source>
        <dbReference type="ARBA" id="ARBA00004141"/>
    </source>
</evidence>
<feature type="transmembrane region" description="Helical" evidence="8">
    <location>
        <begin position="478"/>
        <end position="496"/>
    </location>
</feature>
<feature type="transmembrane region" description="Helical" evidence="8">
    <location>
        <begin position="203"/>
        <end position="226"/>
    </location>
</feature>
<evidence type="ECO:0000256" key="8">
    <source>
        <dbReference type="RuleBase" id="RU363058"/>
    </source>
</evidence>
<organism evidence="9">
    <name type="scientific">Anisakis simplex</name>
    <name type="common">Herring worm</name>
    <dbReference type="NCBI Taxonomy" id="6269"/>
    <lineage>
        <taxon>Eukaryota</taxon>
        <taxon>Metazoa</taxon>
        <taxon>Ecdysozoa</taxon>
        <taxon>Nematoda</taxon>
        <taxon>Chromadorea</taxon>
        <taxon>Rhabditida</taxon>
        <taxon>Spirurina</taxon>
        <taxon>Ascaridomorpha</taxon>
        <taxon>Ascaridoidea</taxon>
        <taxon>Anisakidae</taxon>
        <taxon>Anisakis</taxon>
        <taxon>Anisakis simplex complex</taxon>
    </lineage>
</organism>
<feature type="transmembrane region" description="Helical" evidence="8">
    <location>
        <begin position="72"/>
        <end position="92"/>
    </location>
</feature>
<evidence type="ECO:0000313" key="9">
    <source>
        <dbReference type="WBParaSite" id="ASIM_0001016101-mRNA-1"/>
    </source>
</evidence>
<reference evidence="9" key="1">
    <citation type="submission" date="2016-04" db="UniProtKB">
        <authorList>
            <consortium name="WormBaseParasite"/>
        </authorList>
    </citation>
    <scope>IDENTIFICATION</scope>
</reference>
<evidence type="ECO:0000256" key="2">
    <source>
        <dbReference type="ARBA" id="ARBA00009916"/>
    </source>
</evidence>
<evidence type="ECO:0000256" key="5">
    <source>
        <dbReference type="ARBA" id="ARBA00022692"/>
    </source>
</evidence>
<evidence type="ECO:0000256" key="7">
    <source>
        <dbReference type="ARBA" id="ARBA00023136"/>
    </source>
</evidence>
<protein>
    <recommendedName>
        <fullName evidence="8">Phosphate transporter</fullName>
    </recommendedName>
</protein>
<feature type="transmembrane region" description="Helical" evidence="8">
    <location>
        <begin position="170"/>
        <end position="191"/>
    </location>
</feature>
<evidence type="ECO:0000256" key="3">
    <source>
        <dbReference type="ARBA" id="ARBA00022448"/>
    </source>
</evidence>
<comment type="subcellular location">
    <subcellularLocation>
        <location evidence="1 8">Membrane</location>
        <topology evidence="1 8">Multi-pass membrane protein</topology>
    </subcellularLocation>
</comment>
<feature type="transmembrane region" description="Helical" evidence="8">
    <location>
        <begin position="32"/>
        <end position="52"/>
    </location>
</feature>
<dbReference type="PANTHER" id="PTHR11101">
    <property type="entry name" value="PHOSPHATE TRANSPORTER"/>
    <property type="match status" value="1"/>
</dbReference>
<dbReference type="Pfam" id="PF01384">
    <property type="entry name" value="PHO4"/>
    <property type="match status" value="2"/>
</dbReference>
<keyword evidence="7 8" id="KW-0472">Membrane</keyword>
<proteinExistence type="inferred from homology"/>
<dbReference type="GO" id="GO:0005315">
    <property type="term" value="F:phosphate transmembrane transporter activity"/>
    <property type="evidence" value="ECO:0007669"/>
    <property type="project" value="InterPro"/>
</dbReference>
<feature type="transmembrane region" description="Helical" evidence="8">
    <location>
        <begin position="238"/>
        <end position="262"/>
    </location>
</feature>
<evidence type="ECO:0000256" key="4">
    <source>
        <dbReference type="ARBA" id="ARBA00022592"/>
    </source>
</evidence>
<dbReference type="GO" id="GO:0016020">
    <property type="term" value="C:membrane"/>
    <property type="evidence" value="ECO:0007669"/>
    <property type="project" value="UniProtKB-SubCell"/>
</dbReference>
<dbReference type="AlphaFoldDB" id="A0A158PMU2"/>
<keyword evidence="3 8" id="KW-0813">Transport</keyword>
<keyword evidence="6 8" id="KW-1133">Transmembrane helix</keyword>
<comment type="function">
    <text evidence="8">Sodium-phosphate symporter.</text>
</comment>
<dbReference type="WBParaSite" id="ASIM_0001016101-mRNA-1">
    <property type="protein sequence ID" value="ASIM_0001016101-mRNA-1"/>
    <property type="gene ID" value="ASIM_0001016101"/>
</dbReference>
<sequence length="648" mass="71353">LISLNCEVIRLHGFTAHLVKMIDAVAAFQHEMLWTIIIGFFIAFILAFAIGANDTANSFGTSVGSKVLTLHQAYLLASFFETMGSALLGYKVTDTMRKGVIDLAVYNNSEAELMFGQISVLSGCGAWLLIATFLKLPVSTTHSIVGATLGYSLIARGTNGIRWWPIVRIFLSWFISPILSGMVSIVFYIVIDHSVLRRNRPLHCGLLLLPVLYFICVAVNVFAILYDGSAFLGLDKLPFWSILCLTFGCALIVAIIVQFFVAPRLKRRILGKLSNASCTQYKSTVNEAQSYSNTGVELKSALPSTTTLDRNATNSQSQLVFKLSLMPLAPARVNELQLSHLYSKENYRTWESYSGTRALLQYENGRQNSPDCTTVDVGNSNQYCNGFEAVNSNISSHSHLVLGANTIRPTNSIEGFFRSTKPEDPQASKLFSFLQVMTACFGGFAHGGNDVSNAIAPVVSLYAIYQEMSVLQTSSTPVWLLLYGAGGMCMGLWLLGHRVIYTVGENLTKITPPRCCYVNNHSMKCYIQYKMSLQILRRFFIHVLKLNWAKIRPPLAFSWPEISGFAIEFGAAVTVLASSKLGLPISSTQCKVGSVVAVGMVQRARAVKWSTFRNISLSWLVTLPVTGECFILFESSKLQKVVSAAAHK</sequence>
<comment type="similarity">
    <text evidence="2 8">Belongs to the inorganic phosphate transporter (PiT) (TC 2.A.20) family.</text>
</comment>
<evidence type="ECO:0000256" key="6">
    <source>
        <dbReference type="ARBA" id="ARBA00022989"/>
    </source>
</evidence>